<protein>
    <submittedName>
        <fullName evidence="2">Uncharacterized protein</fullName>
    </submittedName>
</protein>
<accession>A0A9P7B497</accession>
<dbReference type="Proteomes" id="UP000777482">
    <property type="component" value="Unassembled WGS sequence"/>
</dbReference>
<feature type="region of interest" description="Disordered" evidence="1">
    <location>
        <begin position="479"/>
        <end position="513"/>
    </location>
</feature>
<reference evidence="2 3" key="1">
    <citation type="submission" date="2020-11" db="EMBL/GenBank/DDBJ databases">
        <title>Kefir isolates.</title>
        <authorList>
            <person name="Marcisauskas S."/>
            <person name="Kim Y."/>
            <person name="Blasche S."/>
        </authorList>
    </citation>
    <scope>NUCLEOTIDE SEQUENCE [LARGE SCALE GENOMIC DNA]</scope>
    <source>
        <strain evidence="2 3">KR</strain>
    </source>
</reference>
<name>A0A9P7B497_RHOMI</name>
<gene>
    <name evidence="2" type="ORF">C6P46_005586</name>
</gene>
<dbReference type="EMBL" id="PUHQ01000061">
    <property type="protein sequence ID" value="KAG0658840.1"/>
    <property type="molecule type" value="Genomic_DNA"/>
</dbReference>
<sequence length="565" mass="62563">MVSSSSSDDGDVPRGLPSLTGLTLHEHSPPPLPRRSGQRSSIFPSGLSDDVIPAFRNIALQEHSPSPLPHSEHRSSDFPAEPSSPTMSPVTEQSGNISDPDFSLPPPVHNHIRGNPASRRGHRRANSALHHGHSEQRSEQHDDTQLPTPHTAAGRHNPFGGITAPDWNSFKPAWQETTPGTSPVHLDRPRSAASEGEPPSPPSQPADAVMREDSLGQRQAYFRHFSREEHEGSGRRAYIYGRAALGTGSHCPALKLEMDMVPCPVPCLVPNIDSSLPASRAVAEGAAEIKIAAIQGERPTQASLGHFCVGSRTRACGGRRRLLNGLRSTASFRGKHALNDSLARNKRGQAGGRTLFELERRKRFKLEKVQKRERTRSTLRRRAYLPNAFAKYSTGIPVQYRGLKPWLREKKERVARSTPELREQLEGMRNFYSYIGSHLLCTLRIWQLAPPTVHGPNLVPWGWPFHQLSYLPAVADFPGRDQSAEEERNSGSQGRFAQSASTNVSPAGSPTAALKWATSVPRPCLRRRKPRSPVREAAKTTFNREVEIPDDDLRMKEGEFRAWIQ</sequence>
<proteinExistence type="predicted"/>
<feature type="compositionally biased region" description="Basic and acidic residues" evidence="1">
    <location>
        <begin position="132"/>
        <end position="144"/>
    </location>
</feature>
<evidence type="ECO:0000313" key="3">
    <source>
        <dbReference type="Proteomes" id="UP000777482"/>
    </source>
</evidence>
<feature type="region of interest" description="Disordered" evidence="1">
    <location>
        <begin position="1"/>
        <end position="208"/>
    </location>
</feature>
<dbReference type="AlphaFoldDB" id="A0A9P7B497"/>
<feature type="compositionally biased region" description="Polar residues" evidence="1">
    <location>
        <begin position="490"/>
        <end position="508"/>
    </location>
</feature>
<comment type="caution">
    <text evidence="2">The sequence shown here is derived from an EMBL/GenBank/DDBJ whole genome shotgun (WGS) entry which is preliminary data.</text>
</comment>
<keyword evidence="3" id="KW-1185">Reference proteome</keyword>
<evidence type="ECO:0000313" key="2">
    <source>
        <dbReference type="EMBL" id="KAG0658840.1"/>
    </source>
</evidence>
<feature type="compositionally biased region" description="Polar residues" evidence="1">
    <location>
        <begin position="83"/>
        <end position="97"/>
    </location>
</feature>
<evidence type="ECO:0000256" key="1">
    <source>
        <dbReference type="SAM" id="MobiDB-lite"/>
    </source>
</evidence>
<organism evidence="2 3">
    <name type="scientific">Rhodotorula mucilaginosa</name>
    <name type="common">Yeast</name>
    <name type="synonym">Rhodotorula rubra</name>
    <dbReference type="NCBI Taxonomy" id="5537"/>
    <lineage>
        <taxon>Eukaryota</taxon>
        <taxon>Fungi</taxon>
        <taxon>Dikarya</taxon>
        <taxon>Basidiomycota</taxon>
        <taxon>Pucciniomycotina</taxon>
        <taxon>Microbotryomycetes</taxon>
        <taxon>Sporidiobolales</taxon>
        <taxon>Sporidiobolaceae</taxon>
        <taxon>Rhodotorula</taxon>
    </lineage>
</organism>
<feature type="compositionally biased region" description="Basic and acidic residues" evidence="1">
    <location>
        <begin position="479"/>
        <end position="489"/>
    </location>
</feature>